<dbReference type="PRINTS" id="PR00455">
    <property type="entry name" value="HTHTETR"/>
</dbReference>
<evidence type="ECO:0000256" key="4">
    <source>
        <dbReference type="PROSITE-ProRule" id="PRU00335"/>
    </source>
</evidence>
<evidence type="ECO:0000256" key="2">
    <source>
        <dbReference type="ARBA" id="ARBA00023125"/>
    </source>
</evidence>
<dbReference type="GeneID" id="75185211"/>
<sequence>MPRVPAAHLAARRRQILAGARRAFLRDGFQAASMQDVLRESGLSAGAVYRYFTGKEEIVVAVAREALAVVRASFDQLGADRIPPTPDDLFVEVFGRLKEAMGAGEDARELPRLLVQIWSEALRNAELAEAVNEAYAQLTVEWARLVEEYQARGWVDRQANTVHVARTLIGAVQGYLVQQALWGGIAPEEFARGLRALVSMTVPPGEGPGAAG</sequence>
<reference evidence="6 7" key="1">
    <citation type="submission" date="2018-10" db="EMBL/GenBank/DDBJ databases">
        <title>Isolation of pseudouridimycin from Streptomyces albus DSM 40763.</title>
        <authorList>
            <person name="Rosenqvist P."/>
            <person name="Metsae-Ketelae M."/>
            <person name="Virta P."/>
        </authorList>
    </citation>
    <scope>NUCLEOTIDE SEQUENCE [LARGE SCALE GENOMIC DNA]</scope>
    <source>
        <strain evidence="6 7">DSM 40763</strain>
    </source>
</reference>
<dbReference type="PANTHER" id="PTHR30055:SF234">
    <property type="entry name" value="HTH-TYPE TRANSCRIPTIONAL REGULATOR BETI"/>
    <property type="match status" value="1"/>
</dbReference>
<dbReference type="InterPro" id="IPR050109">
    <property type="entry name" value="HTH-type_TetR-like_transc_reg"/>
</dbReference>
<organism evidence="6 7">
    <name type="scientific">Streptomyces albus</name>
    <dbReference type="NCBI Taxonomy" id="1888"/>
    <lineage>
        <taxon>Bacteria</taxon>
        <taxon>Bacillati</taxon>
        <taxon>Actinomycetota</taxon>
        <taxon>Actinomycetes</taxon>
        <taxon>Kitasatosporales</taxon>
        <taxon>Streptomycetaceae</taxon>
        <taxon>Streptomyces</taxon>
    </lineage>
</organism>
<keyword evidence="3" id="KW-0804">Transcription</keyword>
<name>A0A8H1L5D2_9ACTN</name>
<evidence type="ECO:0000313" key="7">
    <source>
        <dbReference type="Proteomes" id="UP000298111"/>
    </source>
</evidence>
<feature type="domain" description="HTH tetR-type" evidence="5">
    <location>
        <begin position="10"/>
        <end position="70"/>
    </location>
</feature>
<accession>A0A8H1L5D2</accession>
<dbReference type="Proteomes" id="UP000298111">
    <property type="component" value="Unassembled WGS sequence"/>
</dbReference>
<dbReference type="GO" id="GO:0003700">
    <property type="term" value="F:DNA-binding transcription factor activity"/>
    <property type="evidence" value="ECO:0007669"/>
    <property type="project" value="TreeGrafter"/>
</dbReference>
<gene>
    <name evidence="6" type="ORF">D8771_30430</name>
</gene>
<keyword evidence="1" id="KW-0805">Transcription regulation</keyword>
<dbReference type="SUPFAM" id="SSF48498">
    <property type="entry name" value="Tetracyclin repressor-like, C-terminal domain"/>
    <property type="match status" value="1"/>
</dbReference>
<dbReference type="SUPFAM" id="SSF46689">
    <property type="entry name" value="Homeodomain-like"/>
    <property type="match status" value="1"/>
</dbReference>
<dbReference type="GO" id="GO:0000976">
    <property type="term" value="F:transcription cis-regulatory region binding"/>
    <property type="evidence" value="ECO:0007669"/>
    <property type="project" value="TreeGrafter"/>
</dbReference>
<dbReference type="EMBL" id="RCIY01000106">
    <property type="protein sequence ID" value="TGG76318.1"/>
    <property type="molecule type" value="Genomic_DNA"/>
</dbReference>
<dbReference type="InterPro" id="IPR023772">
    <property type="entry name" value="DNA-bd_HTH_TetR-type_CS"/>
</dbReference>
<evidence type="ECO:0000259" key="5">
    <source>
        <dbReference type="PROSITE" id="PS50977"/>
    </source>
</evidence>
<proteinExistence type="predicted"/>
<evidence type="ECO:0000313" key="6">
    <source>
        <dbReference type="EMBL" id="TGG76318.1"/>
    </source>
</evidence>
<dbReference type="Gene3D" id="1.10.357.10">
    <property type="entry name" value="Tetracycline Repressor, domain 2"/>
    <property type="match status" value="1"/>
</dbReference>
<dbReference type="RefSeq" id="WP_016467453.1">
    <property type="nucleotide sequence ID" value="NZ_CP103060.1"/>
</dbReference>
<feature type="DNA-binding region" description="H-T-H motif" evidence="4">
    <location>
        <begin position="33"/>
        <end position="52"/>
    </location>
</feature>
<evidence type="ECO:0000256" key="1">
    <source>
        <dbReference type="ARBA" id="ARBA00023015"/>
    </source>
</evidence>
<evidence type="ECO:0000256" key="3">
    <source>
        <dbReference type="ARBA" id="ARBA00023163"/>
    </source>
</evidence>
<dbReference type="PROSITE" id="PS50977">
    <property type="entry name" value="HTH_TETR_2"/>
    <property type="match status" value="1"/>
</dbReference>
<dbReference type="AlphaFoldDB" id="A0A8H1L5D2"/>
<dbReference type="Pfam" id="PF00440">
    <property type="entry name" value="TetR_N"/>
    <property type="match status" value="1"/>
</dbReference>
<protein>
    <submittedName>
        <fullName evidence="6">TetR/AcrR family transcriptional regulator</fullName>
    </submittedName>
</protein>
<comment type="caution">
    <text evidence="6">The sequence shown here is derived from an EMBL/GenBank/DDBJ whole genome shotgun (WGS) entry which is preliminary data.</text>
</comment>
<dbReference type="PANTHER" id="PTHR30055">
    <property type="entry name" value="HTH-TYPE TRANSCRIPTIONAL REGULATOR RUTR"/>
    <property type="match status" value="1"/>
</dbReference>
<dbReference type="InterPro" id="IPR009057">
    <property type="entry name" value="Homeodomain-like_sf"/>
</dbReference>
<dbReference type="InterPro" id="IPR001647">
    <property type="entry name" value="HTH_TetR"/>
</dbReference>
<dbReference type="PROSITE" id="PS01081">
    <property type="entry name" value="HTH_TETR_1"/>
    <property type="match status" value="1"/>
</dbReference>
<dbReference type="InterPro" id="IPR036271">
    <property type="entry name" value="Tet_transcr_reg_TetR-rel_C_sf"/>
</dbReference>
<keyword evidence="2 4" id="KW-0238">DNA-binding</keyword>